<feature type="domain" description="HTH luxR-type" evidence="4">
    <location>
        <begin position="177"/>
        <end position="242"/>
    </location>
</feature>
<keyword evidence="6" id="KW-1185">Reference proteome</keyword>
<dbReference type="InterPro" id="IPR016032">
    <property type="entry name" value="Sig_transdc_resp-reg_C-effctor"/>
</dbReference>
<dbReference type="PANTHER" id="PTHR44688:SF16">
    <property type="entry name" value="DNA-BINDING TRANSCRIPTIONAL ACTIVATOR DEVR_DOSR"/>
    <property type="match status" value="1"/>
</dbReference>
<dbReference type="InterPro" id="IPR000792">
    <property type="entry name" value="Tscrpt_reg_LuxR_C"/>
</dbReference>
<name>A0ABP9GXZ0_9FLAO</name>
<accession>A0ABP9GXZ0</accession>
<proteinExistence type="predicted"/>
<dbReference type="EMBL" id="BAABJJ010000042">
    <property type="protein sequence ID" value="GAA4953695.1"/>
    <property type="molecule type" value="Genomic_DNA"/>
</dbReference>
<keyword evidence="1" id="KW-0805">Transcription regulation</keyword>
<dbReference type="Gene3D" id="3.30.450.20">
    <property type="entry name" value="PAS domain"/>
    <property type="match status" value="1"/>
</dbReference>
<keyword evidence="3" id="KW-0804">Transcription</keyword>
<dbReference type="SUPFAM" id="SSF55785">
    <property type="entry name" value="PYP-like sensor domain (PAS domain)"/>
    <property type="match status" value="1"/>
</dbReference>
<dbReference type="Pfam" id="PF00196">
    <property type="entry name" value="GerE"/>
    <property type="match status" value="1"/>
</dbReference>
<dbReference type="SMART" id="SM00421">
    <property type="entry name" value="HTH_LUXR"/>
    <property type="match status" value="1"/>
</dbReference>
<dbReference type="PRINTS" id="PR00038">
    <property type="entry name" value="HTHLUXR"/>
</dbReference>
<evidence type="ECO:0000256" key="1">
    <source>
        <dbReference type="ARBA" id="ARBA00023015"/>
    </source>
</evidence>
<dbReference type="SUPFAM" id="SSF46894">
    <property type="entry name" value="C-terminal effector domain of the bipartite response regulators"/>
    <property type="match status" value="1"/>
</dbReference>
<dbReference type="InterPro" id="IPR036388">
    <property type="entry name" value="WH-like_DNA-bd_sf"/>
</dbReference>
<protein>
    <recommendedName>
        <fullName evidence="4">HTH luxR-type domain-containing protein</fullName>
    </recommendedName>
</protein>
<evidence type="ECO:0000259" key="4">
    <source>
        <dbReference type="PROSITE" id="PS50043"/>
    </source>
</evidence>
<dbReference type="InterPro" id="IPR035965">
    <property type="entry name" value="PAS-like_dom_sf"/>
</dbReference>
<dbReference type="PROSITE" id="PS50043">
    <property type="entry name" value="HTH_LUXR_2"/>
    <property type="match status" value="1"/>
</dbReference>
<reference evidence="6" key="1">
    <citation type="journal article" date="2019" name="Int. J. Syst. Evol. Microbiol.">
        <title>The Global Catalogue of Microorganisms (GCM) 10K type strain sequencing project: providing services to taxonomists for standard genome sequencing and annotation.</title>
        <authorList>
            <consortium name="The Broad Institute Genomics Platform"/>
            <consortium name="The Broad Institute Genome Sequencing Center for Infectious Disease"/>
            <person name="Wu L."/>
            <person name="Ma J."/>
        </authorList>
    </citation>
    <scope>NUCLEOTIDE SEQUENCE [LARGE SCALE GENOMIC DNA]</scope>
    <source>
        <strain evidence="6">JCM 18285</strain>
    </source>
</reference>
<evidence type="ECO:0000256" key="2">
    <source>
        <dbReference type="ARBA" id="ARBA00023125"/>
    </source>
</evidence>
<dbReference type="Proteomes" id="UP001501302">
    <property type="component" value="Unassembled WGS sequence"/>
</dbReference>
<dbReference type="PANTHER" id="PTHR44688">
    <property type="entry name" value="DNA-BINDING TRANSCRIPTIONAL ACTIVATOR DEVR_DOSR"/>
    <property type="match status" value="1"/>
</dbReference>
<comment type="caution">
    <text evidence="5">The sequence shown here is derived from an EMBL/GenBank/DDBJ whole genome shotgun (WGS) entry which is preliminary data.</text>
</comment>
<evidence type="ECO:0000313" key="5">
    <source>
        <dbReference type="EMBL" id="GAA4953695.1"/>
    </source>
</evidence>
<dbReference type="CDD" id="cd06170">
    <property type="entry name" value="LuxR_C_like"/>
    <property type="match status" value="1"/>
</dbReference>
<keyword evidence="2" id="KW-0238">DNA-binding</keyword>
<organism evidence="5 6">
    <name type="scientific">Algibacter agarivorans</name>
    <dbReference type="NCBI Taxonomy" id="1109741"/>
    <lineage>
        <taxon>Bacteria</taxon>
        <taxon>Pseudomonadati</taxon>
        <taxon>Bacteroidota</taxon>
        <taxon>Flavobacteriia</taxon>
        <taxon>Flavobacteriales</taxon>
        <taxon>Flavobacteriaceae</taxon>
        <taxon>Algibacter</taxon>
    </lineage>
</organism>
<sequence>MIQPNPKFIRETSSKLKKLNFHKNDFSSINNFPLNTKQCLYVVDWQYSKVSFQRDIQKLLSYNEDEFTLETLLNIAHPDDLNLINRITQAAVNHLTNNSCLNLQSSSLNLTYRFRKKDNSYVKILRQSSLFEATKNGKMKSNLSLLTDISFFDNPDTVQWEFNAPHIEQKAFKEEVYKEFNNFFTSREKDVIKLIAENCKTKDIAKALFISEHTVYSHRKNILRKSKCHNATELMRFCYKIGAL</sequence>
<evidence type="ECO:0000256" key="3">
    <source>
        <dbReference type="ARBA" id="ARBA00023163"/>
    </source>
</evidence>
<dbReference type="Gene3D" id="1.10.10.10">
    <property type="entry name" value="Winged helix-like DNA-binding domain superfamily/Winged helix DNA-binding domain"/>
    <property type="match status" value="1"/>
</dbReference>
<evidence type="ECO:0000313" key="6">
    <source>
        <dbReference type="Proteomes" id="UP001501302"/>
    </source>
</evidence>
<gene>
    <name evidence="5" type="ORF">GCM10023314_29130</name>
</gene>